<proteinExistence type="inferred from homology"/>
<organism evidence="12 13">
    <name type="scientific">Bos mutus</name>
    <name type="common">wild yak</name>
    <dbReference type="NCBI Taxonomy" id="72004"/>
    <lineage>
        <taxon>Eukaryota</taxon>
        <taxon>Metazoa</taxon>
        <taxon>Chordata</taxon>
        <taxon>Craniata</taxon>
        <taxon>Vertebrata</taxon>
        <taxon>Euteleostomi</taxon>
        <taxon>Mammalia</taxon>
        <taxon>Eutheria</taxon>
        <taxon>Laurasiatheria</taxon>
        <taxon>Artiodactyla</taxon>
        <taxon>Ruminantia</taxon>
        <taxon>Pecora</taxon>
        <taxon>Bovidae</taxon>
        <taxon>Bovinae</taxon>
        <taxon>Bos</taxon>
    </lineage>
</organism>
<evidence type="ECO:0000256" key="2">
    <source>
        <dbReference type="ARBA" id="ARBA00004673"/>
    </source>
</evidence>
<evidence type="ECO:0000256" key="6">
    <source>
        <dbReference type="ARBA" id="ARBA00022792"/>
    </source>
</evidence>
<evidence type="ECO:0000256" key="5">
    <source>
        <dbReference type="ARBA" id="ARBA00022692"/>
    </source>
</evidence>
<keyword evidence="10" id="KW-0472">Membrane</keyword>
<keyword evidence="6" id="KW-0999">Mitochondrion inner membrane</keyword>
<dbReference type="Gene3D" id="4.10.49.10">
    <property type="entry name" value="Cytochrome c oxidase subunit VIIc"/>
    <property type="match status" value="1"/>
</dbReference>
<dbReference type="Pfam" id="PF02935">
    <property type="entry name" value="COX7C"/>
    <property type="match status" value="1"/>
</dbReference>
<accession>L8HTY8</accession>
<sequence length="391" mass="42479">MGAPLALQEAAQFPSHLLAEAFPDFPNPPGTAPQESYGAPRLAHWLPDVVSGKAGYPALLLGAVLASTRPAPVVLCAMLGQSIRRFTTSVVRRSHYEEGPGKNIPFSVENKWRLLAMMTLFFGSGFAAPFFISSQGPVASQHSHRSGLCTYKAFPKYSPSKRAALGAQSPNGICSLDGQMETQVQTLHPTGRAWMPESSVLPLATLLGSLGASRVKQHPLSQAPCGILPTKYPPVIHEVTPSMSTECMQHARHQGYASDQDQVAAHGEQTLQQGKETLNKYSLQPESGRCLRLRELLLFLRGQRRPEDEDLNTGDHELCIQKDDLVPEVILKGSELERAFLLPMDPKSCCRGHGFKGHAPPTGRDALRSTGCRLMGWGNPAELVDPFSSCQ</sequence>
<comment type="similarity">
    <text evidence="3">Belongs to the cytochrome c oxidase VIIc family.</text>
</comment>
<dbReference type="GO" id="GO:0005743">
    <property type="term" value="C:mitochondrial inner membrane"/>
    <property type="evidence" value="ECO:0007669"/>
    <property type="project" value="UniProtKB-SubCell"/>
</dbReference>
<comment type="subcellular location">
    <subcellularLocation>
        <location evidence="1">Mitochondrion inner membrane</location>
        <topology evidence="1">Single-pass membrane protein</topology>
    </subcellularLocation>
</comment>
<dbReference type="UniPathway" id="UPA00705"/>
<dbReference type="AlphaFoldDB" id="L8HTY8"/>
<evidence type="ECO:0000256" key="11">
    <source>
        <dbReference type="ARBA" id="ARBA00031140"/>
    </source>
</evidence>
<dbReference type="PANTHER" id="PTHR13313:SF0">
    <property type="entry name" value="CYTOCHROME C OXIDASE SUBUNIT 7C, MITOCHONDRIAL"/>
    <property type="match status" value="1"/>
</dbReference>
<evidence type="ECO:0000256" key="1">
    <source>
        <dbReference type="ARBA" id="ARBA00004434"/>
    </source>
</evidence>
<dbReference type="GO" id="GO:0006123">
    <property type="term" value="P:mitochondrial electron transport, cytochrome c to oxygen"/>
    <property type="evidence" value="ECO:0007669"/>
    <property type="project" value="InterPro"/>
</dbReference>
<dbReference type="Proteomes" id="UP000011080">
    <property type="component" value="Unassembled WGS sequence"/>
</dbReference>
<evidence type="ECO:0000256" key="4">
    <source>
        <dbReference type="ARBA" id="ARBA00017004"/>
    </source>
</evidence>
<evidence type="ECO:0000256" key="9">
    <source>
        <dbReference type="ARBA" id="ARBA00023128"/>
    </source>
</evidence>
<dbReference type="GO" id="GO:0045277">
    <property type="term" value="C:respiratory chain complex IV"/>
    <property type="evidence" value="ECO:0007669"/>
    <property type="project" value="InterPro"/>
</dbReference>
<evidence type="ECO:0000256" key="8">
    <source>
        <dbReference type="ARBA" id="ARBA00022989"/>
    </source>
</evidence>
<evidence type="ECO:0000256" key="3">
    <source>
        <dbReference type="ARBA" id="ARBA00010514"/>
    </source>
</evidence>
<keyword evidence="7" id="KW-0809">Transit peptide</keyword>
<dbReference type="SUPFAM" id="SSF81427">
    <property type="entry name" value="Mitochondrial cytochrome c oxidase subunit VIIc (aka VIIIa)"/>
    <property type="match status" value="1"/>
</dbReference>
<dbReference type="EMBL" id="JH883137">
    <property type="protein sequence ID" value="ELR47271.1"/>
    <property type="molecule type" value="Genomic_DNA"/>
</dbReference>
<evidence type="ECO:0000313" key="12">
    <source>
        <dbReference type="EMBL" id="ELR47271.1"/>
    </source>
</evidence>
<dbReference type="InterPro" id="IPR036636">
    <property type="entry name" value="COX7C/Cox8_sf"/>
</dbReference>
<evidence type="ECO:0000256" key="7">
    <source>
        <dbReference type="ARBA" id="ARBA00022946"/>
    </source>
</evidence>
<dbReference type="FunFam" id="4.10.49.10:FF:000001">
    <property type="entry name" value="Cytochrome c oxidase subunit 7C"/>
    <property type="match status" value="1"/>
</dbReference>
<protein>
    <recommendedName>
        <fullName evidence="4">Cytochrome c oxidase subunit 7C, mitochondrial</fullName>
    </recommendedName>
    <alternativeName>
        <fullName evidence="11">Cytochrome c oxidase polypeptide VIIc</fullName>
    </alternativeName>
</protein>
<keyword evidence="8" id="KW-1133">Transmembrane helix</keyword>
<reference evidence="12 13" key="1">
    <citation type="journal article" date="2012" name="Nat. Genet.">
        <title>The yak genome and adaptation to life at high altitude.</title>
        <authorList>
            <person name="Qiu Q."/>
            <person name="Zhang G."/>
            <person name="Ma T."/>
            <person name="Qian W."/>
            <person name="Wang J."/>
            <person name="Ye Z."/>
            <person name="Cao C."/>
            <person name="Hu Q."/>
            <person name="Kim J."/>
            <person name="Larkin D.M."/>
            <person name="Auvil L."/>
            <person name="Capitanu B."/>
            <person name="Ma J."/>
            <person name="Lewin H.A."/>
            <person name="Qian X."/>
            <person name="Lang Y."/>
            <person name="Zhou R."/>
            <person name="Wang L."/>
            <person name="Wang K."/>
            <person name="Xia J."/>
            <person name="Liao S."/>
            <person name="Pan S."/>
            <person name="Lu X."/>
            <person name="Hou H."/>
            <person name="Wang Y."/>
            <person name="Zang X."/>
            <person name="Yin Y."/>
            <person name="Ma H."/>
            <person name="Zhang J."/>
            <person name="Wang Z."/>
            <person name="Zhang Y."/>
            <person name="Zhang D."/>
            <person name="Yonezawa T."/>
            <person name="Hasegawa M."/>
            <person name="Zhong Y."/>
            <person name="Liu W."/>
            <person name="Zhang Y."/>
            <person name="Huang Z."/>
            <person name="Zhang S."/>
            <person name="Long R."/>
            <person name="Yang H."/>
            <person name="Wang J."/>
            <person name="Lenstra J.A."/>
            <person name="Cooper D.N."/>
            <person name="Wu Y."/>
            <person name="Wang J."/>
            <person name="Shi P."/>
            <person name="Wang J."/>
            <person name="Liu J."/>
        </authorList>
    </citation>
    <scope>NUCLEOTIDE SEQUENCE [LARGE SCALE GENOMIC DNA]</scope>
    <source>
        <strain evidence="13">yakQH1</strain>
    </source>
</reference>
<keyword evidence="5" id="KW-0812">Transmembrane</keyword>
<keyword evidence="9" id="KW-0496">Mitochondrion</keyword>
<comment type="pathway">
    <text evidence="2">Energy metabolism; oxidative phosphorylation.</text>
</comment>
<dbReference type="InterPro" id="IPR004202">
    <property type="entry name" value="COX7C/Cox8"/>
</dbReference>
<name>L8HTY8_9CETA</name>
<evidence type="ECO:0000256" key="10">
    <source>
        <dbReference type="ARBA" id="ARBA00023136"/>
    </source>
</evidence>
<evidence type="ECO:0000313" key="13">
    <source>
        <dbReference type="Proteomes" id="UP000011080"/>
    </source>
</evidence>
<dbReference type="CDD" id="cd00929">
    <property type="entry name" value="Cyt_c_Oxidase_VIIc"/>
    <property type="match status" value="1"/>
</dbReference>
<gene>
    <name evidence="12" type="ORF">M91_17431</name>
</gene>
<dbReference type="PANTHER" id="PTHR13313">
    <property type="entry name" value="CYTOCHROME C OXIDASE SUBUNIT VIIC"/>
    <property type="match status" value="1"/>
</dbReference>